<feature type="transmembrane region" description="Helical" evidence="1">
    <location>
        <begin position="21"/>
        <end position="46"/>
    </location>
</feature>
<proteinExistence type="predicted"/>
<protein>
    <submittedName>
        <fullName evidence="2">ABC transporter permease</fullName>
    </submittedName>
</protein>
<evidence type="ECO:0000256" key="1">
    <source>
        <dbReference type="SAM" id="Phobius"/>
    </source>
</evidence>
<dbReference type="HOGENOM" id="CLU_084465_0_1_9"/>
<keyword evidence="1" id="KW-0812">Transmembrane</keyword>
<dbReference type="EMBL" id="CP009286">
    <property type="protein sequence ID" value="AIQ64014.1"/>
    <property type="molecule type" value="Genomic_DNA"/>
</dbReference>
<dbReference type="PANTHER" id="PTHR36832:SF2">
    <property type="entry name" value="INTEGRAL MEMBRANE PROTEIN"/>
    <property type="match status" value="1"/>
</dbReference>
<organism evidence="2 3">
    <name type="scientific">Paenibacillus stellifer</name>
    <dbReference type="NCBI Taxonomy" id="169760"/>
    <lineage>
        <taxon>Bacteria</taxon>
        <taxon>Bacillati</taxon>
        <taxon>Bacillota</taxon>
        <taxon>Bacilli</taxon>
        <taxon>Bacillales</taxon>
        <taxon>Paenibacillaceae</taxon>
        <taxon>Paenibacillus</taxon>
    </lineage>
</organism>
<name>A0A089N5J5_9BACL</name>
<evidence type="ECO:0000313" key="2">
    <source>
        <dbReference type="EMBL" id="AIQ64014.1"/>
    </source>
</evidence>
<dbReference type="AlphaFoldDB" id="A0A089N5J5"/>
<gene>
    <name evidence="2" type="ORF">PSTEL_13865</name>
</gene>
<dbReference type="Proteomes" id="UP000029507">
    <property type="component" value="Chromosome"/>
</dbReference>
<dbReference type="KEGG" id="pste:PSTEL_13865"/>
<keyword evidence="1" id="KW-0472">Membrane</keyword>
<accession>A0A089N5J5</accession>
<feature type="transmembrane region" description="Helical" evidence="1">
    <location>
        <begin position="113"/>
        <end position="131"/>
    </location>
</feature>
<dbReference type="PANTHER" id="PTHR36832">
    <property type="entry name" value="SLR1174 PROTEIN-RELATED"/>
    <property type="match status" value="1"/>
</dbReference>
<keyword evidence="1" id="KW-1133">Transmembrane helix</keyword>
<feature type="transmembrane region" description="Helical" evidence="1">
    <location>
        <begin position="58"/>
        <end position="76"/>
    </location>
</feature>
<sequence length="267" mass="29853">MRAYLSVGKLRFVMGMQYRAAAIAGLLTQLFFGFVFIMVYEAFYRFGGGNQPMSLQDVITYVWLQQMFLNLIALYFRDTDIFQLITGGNIAYELCRPCDLYGFWYAKLLGTRVSAALLRTLPILVIVLLLPEPYALHLPPSGSAWLLFGASLILSVLLVCSISMLIYISIFWTMSPTGSLLMIATAGEFFAGMIIPIPLMPDWMSAVASALPFRWTVDFPFRVYTENIRADQAMIGIGIQLIWLAALIGLGLFLLKRALRQVVVQGG</sequence>
<evidence type="ECO:0000313" key="3">
    <source>
        <dbReference type="Proteomes" id="UP000029507"/>
    </source>
</evidence>
<feature type="transmembrane region" description="Helical" evidence="1">
    <location>
        <begin position="143"/>
        <end position="168"/>
    </location>
</feature>
<dbReference type="STRING" id="169760.PSTEL_13865"/>
<feature type="transmembrane region" description="Helical" evidence="1">
    <location>
        <begin position="233"/>
        <end position="255"/>
    </location>
</feature>
<dbReference type="RefSeq" id="WP_038695963.1">
    <property type="nucleotide sequence ID" value="NZ_CP009286.1"/>
</dbReference>
<keyword evidence="3" id="KW-1185">Reference proteome</keyword>
<dbReference type="OrthoDB" id="8582979at2"/>
<feature type="transmembrane region" description="Helical" evidence="1">
    <location>
        <begin position="180"/>
        <end position="199"/>
    </location>
</feature>
<reference evidence="2 3" key="1">
    <citation type="submission" date="2014-08" db="EMBL/GenBank/DDBJ databases">
        <title>Comparative genomics of the Paenibacillus odorifer group.</title>
        <authorList>
            <person name="den Bakker H.C."/>
            <person name="Tsai Y.-C."/>
            <person name="Martin N."/>
            <person name="Korlach J."/>
            <person name="Wiedmann M."/>
        </authorList>
    </citation>
    <scope>NUCLEOTIDE SEQUENCE [LARGE SCALE GENOMIC DNA]</scope>
    <source>
        <strain evidence="2 3">DSM 14472</strain>
    </source>
</reference>